<dbReference type="GO" id="GO:0033765">
    <property type="term" value="F:steroid dehydrogenase activity, acting on the CH-CH group of donors"/>
    <property type="evidence" value="ECO:0007669"/>
    <property type="project" value="UniProtKB-ARBA"/>
</dbReference>
<name>A0A0L0KI45_9ACTN</name>
<dbReference type="AlphaFoldDB" id="A0A0L0KI45"/>
<organism evidence="5 6">
    <name type="scientific">Streptomyces acidiscabies</name>
    <dbReference type="NCBI Taxonomy" id="42234"/>
    <lineage>
        <taxon>Bacteria</taxon>
        <taxon>Bacillati</taxon>
        <taxon>Actinomycetota</taxon>
        <taxon>Actinomycetes</taxon>
        <taxon>Kitasatosporales</taxon>
        <taxon>Streptomycetaceae</taxon>
        <taxon>Streptomyces</taxon>
    </lineage>
</organism>
<dbReference type="Gene3D" id="3.90.700.10">
    <property type="entry name" value="Succinate dehydrogenase/fumarate reductase flavoprotein, catalytic domain"/>
    <property type="match status" value="1"/>
</dbReference>
<proteinExistence type="predicted"/>
<dbReference type="Proteomes" id="UP000037151">
    <property type="component" value="Unassembled WGS sequence"/>
</dbReference>
<gene>
    <name evidence="5" type="ORF">IQ63_10365</name>
</gene>
<evidence type="ECO:0000313" key="6">
    <source>
        <dbReference type="Proteomes" id="UP000037151"/>
    </source>
</evidence>
<dbReference type="InterPro" id="IPR027477">
    <property type="entry name" value="Succ_DH/fumarate_Rdtase_cat_sf"/>
</dbReference>
<evidence type="ECO:0000256" key="2">
    <source>
        <dbReference type="ARBA" id="ARBA00023002"/>
    </source>
</evidence>
<feature type="domain" description="FAD-dependent oxidoreductase 2 FAD-binding" evidence="4">
    <location>
        <begin position="1"/>
        <end position="77"/>
    </location>
</feature>
<dbReference type="InterPro" id="IPR036188">
    <property type="entry name" value="FAD/NAD-bd_sf"/>
</dbReference>
<dbReference type="Pfam" id="PF00890">
    <property type="entry name" value="FAD_binding_2"/>
    <property type="match status" value="1"/>
</dbReference>
<evidence type="ECO:0000256" key="3">
    <source>
        <dbReference type="SAM" id="MobiDB-lite"/>
    </source>
</evidence>
<dbReference type="Gene3D" id="3.50.50.60">
    <property type="entry name" value="FAD/NAD(P)-binding domain"/>
    <property type="match status" value="1"/>
</dbReference>
<dbReference type="PATRIC" id="fig|42234.21.peg.2139"/>
<reference evidence="6" key="1">
    <citation type="submission" date="2014-07" db="EMBL/GenBank/DDBJ databases">
        <title>Genome sequencing of plant-pathogenic Streptomyces species.</title>
        <authorList>
            <person name="Harrison J."/>
            <person name="Sapp M."/>
            <person name="Thwaites R."/>
            <person name="Studholme D.J."/>
        </authorList>
    </citation>
    <scope>NUCLEOTIDE SEQUENCE [LARGE SCALE GENOMIC DNA]</scope>
    <source>
        <strain evidence="6">NCPPB 4445</strain>
    </source>
</reference>
<evidence type="ECO:0000259" key="4">
    <source>
        <dbReference type="Pfam" id="PF00890"/>
    </source>
</evidence>
<dbReference type="RefSeq" id="WP_050370383.1">
    <property type="nucleotide sequence ID" value="NZ_KQ257813.1"/>
</dbReference>
<evidence type="ECO:0000313" key="5">
    <source>
        <dbReference type="EMBL" id="KND37310.1"/>
    </source>
</evidence>
<evidence type="ECO:0000256" key="1">
    <source>
        <dbReference type="ARBA" id="ARBA00022630"/>
    </source>
</evidence>
<dbReference type="EMBL" id="JPPY01000068">
    <property type="protein sequence ID" value="KND37310.1"/>
    <property type="molecule type" value="Genomic_DNA"/>
</dbReference>
<dbReference type="SUPFAM" id="SSF51905">
    <property type="entry name" value="FAD/NAD(P)-binding domain"/>
    <property type="match status" value="1"/>
</dbReference>
<dbReference type="InterPro" id="IPR003953">
    <property type="entry name" value="FAD-dep_OxRdtase_2_FAD-bd"/>
</dbReference>
<protein>
    <recommendedName>
        <fullName evidence="4">FAD-dependent oxidoreductase 2 FAD-binding domain-containing protein</fullName>
    </recommendedName>
</protein>
<dbReference type="PANTHER" id="PTHR11632">
    <property type="entry name" value="SUCCINATE DEHYDROGENASE 2 FLAVOPROTEIN SUBUNIT"/>
    <property type="match status" value="1"/>
</dbReference>
<keyword evidence="2" id="KW-0560">Oxidoreductase</keyword>
<sequence>MWLDLTRLPRETVLTRLARVHRTVLDVQALDISRDPVEVAPTAEYSMGGVRVRPEDHSTEVGGLFVVGEAAGGPHSAGRDSLTELGRIIGRAAAEHSARLTVQQRSPATVRVAEAEVNRLLTAEGDQNLRALHRSVRHLMTEHAGPPHIVELTSRPTPRHPSRPSRRDSR</sequence>
<dbReference type="PANTHER" id="PTHR11632:SF51">
    <property type="entry name" value="SUCCINATE DEHYDROGENASE [UBIQUINONE] FLAVOPROTEIN SUBUNIT, MITOCHONDRIAL"/>
    <property type="match status" value="1"/>
</dbReference>
<keyword evidence="1" id="KW-0285">Flavoprotein</keyword>
<accession>A0A0L0KI45</accession>
<dbReference type="InterPro" id="IPR030664">
    <property type="entry name" value="SdhA/FrdA/AprA"/>
</dbReference>
<feature type="region of interest" description="Disordered" evidence="3">
    <location>
        <begin position="142"/>
        <end position="170"/>
    </location>
</feature>
<comment type="caution">
    <text evidence="5">The sequence shown here is derived from an EMBL/GenBank/DDBJ whole genome shotgun (WGS) entry which is preliminary data.</text>
</comment>